<evidence type="ECO:0000313" key="2">
    <source>
        <dbReference type="Proteomes" id="UP000320653"/>
    </source>
</evidence>
<name>A0A561QSF6_9HYPH</name>
<protein>
    <submittedName>
        <fullName evidence="1">Uncharacterized protein</fullName>
    </submittedName>
</protein>
<dbReference type="Proteomes" id="UP000320653">
    <property type="component" value="Unassembled WGS sequence"/>
</dbReference>
<comment type="caution">
    <text evidence="1">The sequence shown here is derived from an EMBL/GenBank/DDBJ whole genome shotgun (WGS) entry which is preliminary data.</text>
</comment>
<dbReference type="RefSeq" id="WP_145638960.1">
    <property type="nucleotide sequence ID" value="NZ_VIWP01000004.1"/>
</dbReference>
<organism evidence="1 2">
    <name type="scientific">Neorhizobium alkalisoli</name>
    <dbReference type="NCBI Taxonomy" id="528178"/>
    <lineage>
        <taxon>Bacteria</taxon>
        <taxon>Pseudomonadati</taxon>
        <taxon>Pseudomonadota</taxon>
        <taxon>Alphaproteobacteria</taxon>
        <taxon>Hyphomicrobiales</taxon>
        <taxon>Rhizobiaceae</taxon>
        <taxon>Rhizobium/Agrobacterium group</taxon>
        <taxon>Neorhizobium</taxon>
    </lineage>
</organism>
<proteinExistence type="predicted"/>
<accession>A0A561QSF6</accession>
<dbReference type="AlphaFoldDB" id="A0A561QSF6"/>
<keyword evidence="2" id="KW-1185">Reference proteome</keyword>
<dbReference type="EMBL" id="VIWP01000004">
    <property type="protein sequence ID" value="TWF53269.1"/>
    <property type="molecule type" value="Genomic_DNA"/>
</dbReference>
<evidence type="ECO:0000313" key="1">
    <source>
        <dbReference type="EMBL" id="TWF53269.1"/>
    </source>
</evidence>
<dbReference type="OrthoDB" id="8410729at2"/>
<gene>
    <name evidence="1" type="ORF">FHW37_104546</name>
</gene>
<sequence length="70" mass="7754">MARTLEDVEAMSRRDLAAIHASELNAALNPIPGRADDDLSLEEKEAMQIDVANLVTLHRRELNAWTAANQ</sequence>
<reference evidence="1 2" key="1">
    <citation type="submission" date="2019-06" db="EMBL/GenBank/DDBJ databases">
        <title>Sorghum-associated microbial communities from plants grown in Nebraska, USA.</title>
        <authorList>
            <person name="Schachtman D."/>
        </authorList>
    </citation>
    <scope>NUCLEOTIDE SEQUENCE [LARGE SCALE GENOMIC DNA]</scope>
    <source>
        <strain evidence="1 2">1225</strain>
    </source>
</reference>